<evidence type="ECO:0000313" key="4">
    <source>
        <dbReference type="EMBL" id="GAP00045.1"/>
    </source>
</evidence>
<gene>
    <name evidence="4" type="ORF">FFIC_280500</name>
</gene>
<dbReference type="PANTHER" id="PTHR43420">
    <property type="entry name" value="ACETYLTRANSFERASE"/>
    <property type="match status" value="1"/>
</dbReference>
<dbReference type="Gene3D" id="3.40.630.30">
    <property type="match status" value="1"/>
</dbReference>
<dbReference type="SUPFAM" id="SSF55729">
    <property type="entry name" value="Acyl-CoA N-acyltransferases (Nat)"/>
    <property type="match status" value="1"/>
</dbReference>
<accession>A0A0K8MJK4</accession>
<dbReference type="Proteomes" id="UP000253891">
    <property type="component" value="Unassembled WGS sequence"/>
</dbReference>
<evidence type="ECO:0000256" key="2">
    <source>
        <dbReference type="ARBA" id="ARBA00023315"/>
    </source>
</evidence>
<name>A0A0K8MJK4_9LACO</name>
<dbReference type="InterPro" id="IPR016181">
    <property type="entry name" value="Acyl_CoA_acyltransferase"/>
</dbReference>
<dbReference type="Pfam" id="PF00583">
    <property type="entry name" value="Acetyltransf_1"/>
    <property type="match status" value="1"/>
</dbReference>
<dbReference type="PROSITE" id="PS51186">
    <property type="entry name" value="GNAT"/>
    <property type="match status" value="1"/>
</dbReference>
<dbReference type="PANTHER" id="PTHR43420:SF12">
    <property type="entry name" value="N-ACETYLTRANSFERASE DOMAIN-CONTAINING PROTEIN"/>
    <property type="match status" value="1"/>
</dbReference>
<dbReference type="GO" id="GO:0016747">
    <property type="term" value="F:acyltransferase activity, transferring groups other than amino-acyl groups"/>
    <property type="evidence" value="ECO:0007669"/>
    <property type="project" value="InterPro"/>
</dbReference>
<evidence type="ECO:0000256" key="1">
    <source>
        <dbReference type="ARBA" id="ARBA00022679"/>
    </source>
</evidence>
<protein>
    <submittedName>
        <fullName evidence="4">Ribosomal-protein-S18p-alanine acetyltransferase</fullName>
    </submittedName>
</protein>
<dbReference type="EMBL" id="DF968005">
    <property type="protein sequence ID" value="GAP00045.1"/>
    <property type="molecule type" value="Genomic_DNA"/>
</dbReference>
<dbReference type="STRING" id="157463.GCA_001047075_00958"/>
<keyword evidence="2" id="KW-0012">Acyltransferase</keyword>
<evidence type="ECO:0000259" key="3">
    <source>
        <dbReference type="PROSITE" id="PS51186"/>
    </source>
</evidence>
<dbReference type="AlphaFoldDB" id="A0A0K8MJK4"/>
<feature type="domain" description="N-acetyltransferase" evidence="3">
    <location>
        <begin position="1"/>
        <end position="88"/>
    </location>
</feature>
<dbReference type="CDD" id="cd04301">
    <property type="entry name" value="NAT_SF"/>
    <property type="match status" value="1"/>
</dbReference>
<dbReference type="InterPro" id="IPR050680">
    <property type="entry name" value="YpeA/RimI_acetyltransf"/>
</dbReference>
<keyword evidence="1 4" id="KW-0808">Transferase</keyword>
<dbReference type="InterPro" id="IPR000182">
    <property type="entry name" value="GNAT_dom"/>
</dbReference>
<reference evidence="4 5" key="1">
    <citation type="journal article" date="2015" name="BMC Genomics">
        <title>Comparative genomics of Fructobacillus spp. and Leuconostoc spp. reveals niche-specific evolution of Fructobacillus spp.</title>
        <authorList>
            <person name="Endo A."/>
            <person name="Tanizawa Y."/>
            <person name="Tanaka N."/>
            <person name="Maeno S."/>
            <person name="Kumar H."/>
            <person name="Shiwa Y."/>
            <person name="Okada S."/>
            <person name="Yoshikawa H."/>
            <person name="Dicks L."/>
            <person name="Nakagawa J."/>
            <person name="Arita M."/>
        </authorList>
    </citation>
    <scope>NUCLEOTIDE SEQUENCE [LARGE SCALE GENOMIC DNA]</scope>
    <source>
        <strain evidence="4 5">JCM 12225</strain>
    </source>
</reference>
<evidence type="ECO:0000313" key="5">
    <source>
        <dbReference type="Proteomes" id="UP000253891"/>
    </source>
</evidence>
<proteinExistence type="predicted"/>
<keyword evidence="5" id="KW-1185">Reference proteome</keyword>
<organism evidence="4 5">
    <name type="scientific">Fructobacillus ficulneus</name>
    <dbReference type="NCBI Taxonomy" id="157463"/>
    <lineage>
        <taxon>Bacteria</taxon>
        <taxon>Bacillati</taxon>
        <taxon>Bacillota</taxon>
        <taxon>Bacilli</taxon>
        <taxon>Lactobacillales</taxon>
        <taxon>Lactobacillaceae</taxon>
        <taxon>Fructobacillus</taxon>
    </lineage>
</organism>
<sequence length="90" mass="9861">MGSILDGEVGVAILADFQNQGLGRLTLEAMIDWAKKVGYDNIWLDVDEANAPARHLYKAVGFVEVGEETQPIQLSSGRQANLMKMELLLS</sequence>